<evidence type="ECO:0000256" key="1">
    <source>
        <dbReference type="PROSITE-ProRule" id="PRU00221"/>
    </source>
</evidence>
<sequence>MSATPTNRLRLTPGNSPYLQQRSNRTPIRGRLPHESRLSLKRVIGTTCASPTGFDTVNSSFAYIAGGAVVVVDVDGEHYAQRFYRARPTATPVYGSTTLLNNYSAPSTPKANDSRNRAAIGIRESQSWNDSPGSTWTSRERIKAATCLALSRDGRYLAVGETGYAPRVLIFNLEDASSDVPLVSISEHGFGVNAVAWSVDTRWLASLGTANDGFLYIWRIDPRTGAAKLYQQNKCTSTIKGMVWMGSSLITLGVRHIKIWKVEETQTSSPLKTRFNEAVSTPQKVLNGRNVLLGSLLDGTFNCAAVVDETSIIICSEAGDVCVVEDDGKQTKLIKSLTVDFPITSITIRHATAYLSGKAGQFATLSVKAVLDSLPDSVLSKSIAPAGLVAMGFLTENLVTIDEKHTVDIWSSSYQPGQTLDDPSHVSIPGHGDQILGIQSMPKPNDQGADFFTWSGSGKVIFWDMKGKIKCSLDVPIEQVIPESEMDPVNQLNVVRATRAGKMLVAADKFGVLRIIDLSTKECLLETKAHSSDCQGVSIYEDDNKFFLATCGRDRTAQLFHRTSGGEFRHFQTLEFAARVVQVLIPSEDKIMTCSMDRTLQTYDIVCKEDEEDELAALPSRANTLKAAPTSFVLGQDERTAFVSMLDRSVCQYDLSNGRLLNCFKCVDESGAETAILESLIFTQPPGKESGFLLGISNTDKSVRLYDAHSGHFVDREWGHTEAINGVTLTDDEDGCQRVISVGSDGTVMLWSMEADDTAPLSTSRDPSPMKDGSASTRPPLRRVLSKAELAEFQRPSSAQGGRRSPPRTIRSRNSRYGLSNNSVSTPKAGMQSSPLAEDTPSRRSSGSGSPPISPKSRASRRPSLPSLGLPPKKSSPNLRGFGSLNMATEQACRTLRAYRKKLSSAEPLSEDVIFEIDQELRLTAAALGDRASRTKAMHDSALLSGLLDQYEERLASMLDEKLRNTFQGREVQTPSEEREESSWPYGLTPPAAKPPLRHSLNKLTLYFYINLSYPHCTTLAGYNGVIWRRPLAFGGILIIDLLYSAKSTCARPWTLGISQVEKGHRNSHF</sequence>
<dbReference type="InterPro" id="IPR036322">
    <property type="entry name" value="WD40_repeat_dom_sf"/>
</dbReference>
<dbReference type="InterPro" id="IPR015943">
    <property type="entry name" value="WD40/YVTN_repeat-like_dom_sf"/>
</dbReference>
<feature type="compositionally biased region" description="Polar residues" evidence="2">
    <location>
        <begin position="1"/>
        <end position="26"/>
    </location>
</feature>
<organism evidence="3 4">
    <name type="scientific">Colletotrichum godetiae</name>
    <dbReference type="NCBI Taxonomy" id="1209918"/>
    <lineage>
        <taxon>Eukaryota</taxon>
        <taxon>Fungi</taxon>
        <taxon>Dikarya</taxon>
        <taxon>Ascomycota</taxon>
        <taxon>Pezizomycotina</taxon>
        <taxon>Sordariomycetes</taxon>
        <taxon>Hypocreomycetidae</taxon>
        <taxon>Glomerellales</taxon>
        <taxon>Glomerellaceae</taxon>
        <taxon>Colletotrichum</taxon>
        <taxon>Colletotrichum acutatum species complex</taxon>
    </lineage>
</organism>
<accession>A0AAJ0ERW2</accession>
<dbReference type="InterPro" id="IPR052779">
    <property type="entry name" value="WDR62"/>
</dbReference>
<protein>
    <submittedName>
        <fullName evidence="3">Quinon protein alcohol dehydrogenase-like superfamily</fullName>
    </submittedName>
</protein>
<dbReference type="PROSITE" id="PS50082">
    <property type="entry name" value="WD_REPEATS_2"/>
    <property type="match status" value="1"/>
</dbReference>
<dbReference type="PANTHER" id="PTHR45589">
    <property type="entry name" value="WD REPEAT DOMAIN 62, ISOFORM G"/>
    <property type="match status" value="1"/>
</dbReference>
<feature type="compositionally biased region" description="Polar residues" evidence="2">
    <location>
        <begin position="815"/>
        <end position="835"/>
    </location>
</feature>
<evidence type="ECO:0000313" key="3">
    <source>
        <dbReference type="EMBL" id="KAK1674391.1"/>
    </source>
</evidence>
<dbReference type="SUPFAM" id="SSF50998">
    <property type="entry name" value="Quinoprotein alcohol dehydrogenase-like"/>
    <property type="match status" value="1"/>
</dbReference>
<dbReference type="Gene3D" id="2.130.10.10">
    <property type="entry name" value="YVTN repeat-like/Quinoprotein amine dehydrogenase"/>
    <property type="match status" value="3"/>
</dbReference>
<dbReference type="InterPro" id="IPR001680">
    <property type="entry name" value="WD40_rpt"/>
</dbReference>
<keyword evidence="1" id="KW-0853">WD repeat</keyword>
<dbReference type="EMBL" id="JAHMHR010000026">
    <property type="protein sequence ID" value="KAK1674391.1"/>
    <property type="molecule type" value="Genomic_DNA"/>
</dbReference>
<dbReference type="Pfam" id="PF00400">
    <property type="entry name" value="WD40"/>
    <property type="match status" value="2"/>
</dbReference>
<feature type="repeat" description="WD" evidence="1">
    <location>
        <begin position="717"/>
        <end position="761"/>
    </location>
</feature>
<dbReference type="GeneID" id="85450369"/>
<dbReference type="SUPFAM" id="SSF50978">
    <property type="entry name" value="WD40 repeat-like"/>
    <property type="match status" value="1"/>
</dbReference>
<feature type="region of interest" description="Disordered" evidence="2">
    <location>
        <begin position="1"/>
        <end position="32"/>
    </location>
</feature>
<proteinExistence type="predicted"/>
<evidence type="ECO:0000256" key="2">
    <source>
        <dbReference type="SAM" id="MobiDB-lite"/>
    </source>
</evidence>
<keyword evidence="4" id="KW-1185">Reference proteome</keyword>
<evidence type="ECO:0000313" key="4">
    <source>
        <dbReference type="Proteomes" id="UP001224890"/>
    </source>
</evidence>
<dbReference type="Proteomes" id="UP001224890">
    <property type="component" value="Unassembled WGS sequence"/>
</dbReference>
<dbReference type="RefSeq" id="XP_060428394.1">
    <property type="nucleotide sequence ID" value="XM_060565843.1"/>
</dbReference>
<name>A0AAJ0ERW2_9PEZI</name>
<feature type="compositionally biased region" description="Low complexity" evidence="2">
    <location>
        <begin position="843"/>
        <end position="877"/>
    </location>
</feature>
<dbReference type="InterPro" id="IPR011047">
    <property type="entry name" value="Quinoprotein_ADH-like_sf"/>
</dbReference>
<comment type="caution">
    <text evidence="3">The sequence shown here is derived from an EMBL/GenBank/DDBJ whole genome shotgun (WGS) entry which is preliminary data.</text>
</comment>
<feature type="region of interest" description="Disordered" evidence="2">
    <location>
        <begin position="757"/>
        <end position="883"/>
    </location>
</feature>
<dbReference type="AlphaFoldDB" id="A0AAJ0ERW2"/>
<dbReference type="PANTHER" id="PTHR45589:SF1">
    <property type="entry name" value="WD REPEAT DOMAIN 62, ISOFORM G"/>
    <property type="match status" value="1"/>
</dbReference>
<gene>
    <name evidence="3" type="ORF">BDP55DRAFT_184438</name>
</gene>
<reference evidence="3" key="1">
    <citation type="submission" date="2021-06" db="EMBL/GenBank/DDBJ databases">
        <title>Comparative genomics, transcriptomics and evolutionary studies reveal genomic signatures of adaptation to plant cell wall in hemibiotrophic fungi.</title>
        <authorList>
            <consortium name="DOE Joint Genome Institute"/>
            <person name="Baroncelli R."/>
            <person name="Diaz J.F."/>
            <person name="Benocci T."/>
            <person name="Peng M."/>
            <person name="Battaglia E."/>
            <person name="Haridas S."/>
            <person name="Andreopoulos W."/>
            <person name="Labutti K."/>
            <person name="Pangilinan J."/>
            <person name="Floch G.L."/>
            <person name="Makela M.R."/>
            <person name="Henrissat B."/>
            <person name="Grigoriev I.V."/>
            <person name="Crouch J.A."/>
            <person name="De Vries R.P."/>
            <person name="Sukno S.A."/>
            <person name="Thon M.R."/>
        </authorList>
    </citation>
    <scope>NUCLEOTIDE SEQUENCE</scope>
    <source>
        <strain evidence="3">CBS 193.32</strain>
    </source>
</reference>
<dbReference type="SMART" id="SM00320">
    <property type="entry name" value="WD40"/>
    <property type="match status" value="6"/>
</dbReference>